<organism evidence="2 3">
    <name type="scientific">Basidiobolus ranarum</name>
    <dbReference type="NCBI Taxonomy" id="34480"/>
    <lineage>
        <taxon>Eukaryota</taxon>
        <taxon>Fungi</taxon>
        <taxon>Fungi incertae sedis</taxon>
        <taxon>Zoopagomycota</taxon>
        <taxon>Entomophthoromycotina</taxon>
        <taxon>Basidiobolomycetes</taxon>
        <taxon>Basidiobolales</taxon>
        <taxon>Basidiobolaceae</taxon>
        <taxon>Basidiobolus</taxon>
    </lineage>
</organism>
<dbReference type="Proteomes" id="UP001479436">
    <property type="component" value="Unassembled WGS sequence"/>
</dbReference>
<comment type="caution">
    <text evidence="2">The sequence shown here is derived from an EMBL/GenBank/DDBJ whole genome shotgun (WGS) entry which is preliminary data.</text>
</comment>
<accession>A0ABR2WCW6</accession>
<feature type="region of interest" description="Disordered" evidence="1">
    <location>
        <begin position="1"/>
        <end position="23"/>
    </location>
</feature>
<feature type="compositionally biased region" description="Polar residues" evidence="1">
    <location>
        <begin position="7"/>
        <end position="20"/>
    </location>
</feature>
<feature type="region of interest" description="Disordered" evidence="1">
    <location>
        <begin position="44"/>
        <end position="76"/>
    </location>
</feature>
<sequence>MVAASELESSSQKEITNIPTFNGEDFRERKFEMSLVLEGKHVWEVVQPDEDEETSEEESTDSGTETKKPTHEEARAAFKEKDRLVFRKISLYKRYEESGIRTHASEEITALT</sequence>
<protein>
    <submittedName>
        <fullName evidence="2">Uncharacterized protein</fullName>
    </submittedName>
</protein>
<evidence type="ECO:0000313" key="2">
    <source>
        <dbReference type="EMBL" id="KAK9758421.1"/>
    </source>
</evidence>
<evidence type="ECO:0000256" key="1">
    <source>
        <dbReference type="SAM" id="MobiDB-lite"/>
    </source>
</evidence>
<proteinExistence type="predicted"/>
<reference evidence="2 3" key="1">
    <citation type="submission" date="2023-04" db="EMBL/GenBank/DDBJ databases">
        <title>Genome of Basidiobolus ranarum AG-B5.</title>
        <authorList>
            <person name="Stajich J.E."/>
            <person name="Carter-House D."/>
            <person name="Gryganskyi A."/>
        </authorList>
    </citation>
    <scope>NUCLEOTIDE SEQUENCE [LARGE SCALE GENOMIC DNA]</scope>
    <source>
        <strain evidence="2 3">AG-B5</strain>
    </source>
</reference>
<name>A0ABR2WCW6_9FUNG</name>
<feature type="compositionally biased region" description="Basic and acidic residues" evidence="1">
    <location>
        <begin position="64"/>
        <end position="76"/>
    </location>
</feature>
<feature type="compositionally biased region" description="Acidic residues" evidence="1">
    <location>
        <begin position="47"/>
        <end position="60"/>
    </location>
</feature>
<gene>
    <name evidence="2" type="ORF">K7432_017817</name>
</gene>
<evidence type="ECO:0000313" key="3">
    <source>
        <dbReference type="Proteomes" id="UP001479436"/>
    </source>
</evidence>
<keyword evidence="3" id="KW-1185">Reference proteome</keyword>
<dbReference type="EMBL" id="JASJQH010004440">
    <property type="protein sequence ID" value="KAK9758421.1"/>
    <property type="molecule type" value="Genomic_DNA"/>
</dbReference>